<sequence length="81" mass="8341">MANVVVQAAAAAPNVVKVVQPGIAASNVVQSVETRGTITVNAAVDVDSSSAPNDSLLIWNANTSRYELRAFTDLPVDAGTM</sequence>
<organism evidence="1">
    <name type="scientific">marine metagenome</name>
    <dbReference type="NCBI Taxonomy" id="408172"/>
    <lineage>
        <taxon>unclassified sequences</taxon>
        <taxon>metagenomes</taxon>
        <taxon>ecological metagenomes</taxon>
    </lineage>
</organism>
<reference evidence="1" key="1">
    <citation type="submission" date="2018-05" db="EMBL/GenBank/DDBJ databases">
        <authorList>
            <person name="Lanie J.A."/>
            <person name="Ng W.-L."/>
            <person name="Kazmierczak K.M."/>
            <person name="Andrzejewski T.M."/>
            <person name="Davidsen T.M."/>
            <person name="Wayne K.J."/>
            <person name="Tettelin H."/>
            <person name="Glass J.I."/>
            <person name="Rusch D."/>
            <person name="Podicherti R."/>
            <person name="Tsui H.-C.T."/>
            <person name="Winkler M.E."/>
        </authorList>
    </citation>
    <scope>NUCLEOTIDE SEQUENCE</scope>
</reference>
<evidence type="ECO:0000313" key="1">
    <source>
        <dbReference type="EMBL" id="SVC15816.1"/>
    </source>
</evidence>
<gene>
    <name evidence="1" type="ORF">METZ01_LOCUS268670</name>
</gene>
<proteinExistence type="predicted"/>
<accession>A0A382JVN7</accession>
<dbReference type="AlphaFoldDB" id="A0A382JVN7"/>
<dbReference type="EMBL" id="UINC01076546">
    <property type="protein sequence ID" value="SVC15816.1"/>
    <property type="molecule type" value="Genomic_DNA"/>
</dbReference>
<name>A0A382JVN7_9ZZZZ</name>
<protein>
    <submittedName>
        <fullName evidence="1">Uncharacterized protein</fullName>
    </submittedName>
</protein>